<dbReference type="OrthoDB" id="8028712at2"/>
<dbReference type="KEGG" id="melm:C7H73_01490"/>
<evidence type="ECO:0000313" key="2">
    <source>
        <dbReference type="Proteomes" id="UP000241829"/>
    </source>
</evidence>
<evidence type="ECO:0008006" key="3">
    <source>
        <dbReference type="Google" id="ProtNLM"/>
    </source>
</evidence>
<dbReference type="AlphaFoldDB" id="A0A2P1NHD8"/>
<name>A0A2P1NHD8_9BURK</name>
<organism evidence="1 2">
    <name type="scientific">Pulveribacter suum</name>
    <dbReference type="NCBI Taxonomy" id="2116657"/>
    <lineage>
        <taxon>Bacteria</taxon>
        <taxon>Pseudomonadati</taxon>
        <taxon>Pseudomonadota</taxon>
        <taxon>Betaproteobacteria</taxon>
        <taxon>Burkholderiales</taxon>
        <taxon>Comamonadaceae</taxon>
        <taxon>Pulveribacter</taxon>
    </lineage>
</organism>
<accession>A0A2P1NHD8</accession>
<dbReference type="Proteomes" id="UP000241829">
    <property type="component" value="Chromosome"/>
</dbReference>
<proteinExistence type="predicted"/>
<dbReference type="EMBL" id="CP027792">
    <property type="protein sequence ID" value="AVP56474.1"/>
    <property type="molecule type" value="Genomic_DNA"/>
</dbReference>
<dbReference type="RefSeq" id="WP_106845035.1">
    <property type="nucleotide sequence ID" value="NZ_CP027792.1"/>
</dbReference>
<evidence type="ECO:0000313" key="1">
    <source>
        <dbReference type="EMBL" id="AVP56474.1"/>
    </source>
</evidence>
<gene>
    <name evidence="1" type="ORF">C7H73_01490</name>
</gene>
<reference evidence="2" key="1">
    <citation type="submission" date="2018-03" db="EMBL/GenBank/DDBJ databases">
        <title>Genome sequencing of Melaminivora sp. strain SC2-7.</title>
        <authorList>
            <person name="Kim S.-J."/>
            <person name="Heo J."/>
            <person name="Ahn J.-H."/>
            <person name="Kwon S.-W."/>
        </authorList>
    </citation>
    <scope>NUCLEOTIDE SEQUENCE [LARGE SCALE GENOMIC DNA]</scope>
    <source>
        <strain evidence="2">SC2-7</strain>
    </source>
</reference>
<keyword evidence="2" id="KW-1185">Reference proteome</keyword>
<sequence length="278" mass="29733">MPRTARAPDPADEFAALLARQLPLQHTSVACHVLHGRRVWLKRAGPRHGGARYGLLGAAARLLGLPVLTPVPNRGGREAIATEVRRLGQLGAAGVRVPQVLAAAPDGFLMADLGAPGADTHSLAGELDAAVAAGAQAVLACWTAGLDTLAGVHARGQCLSQAFARNLVRCPDGQIACIDFEDDPAAALPLQVCQLRDVLCYAHSTALHLVQAGALQAGRDVWRQRLAQPHYGSGFHVLLRQTTARLAWLRHLPQGRRLGRDAQRLRAAWELLSELWNQ</sequence>
<protein>
    <recommendedName>
        <fullName evidence="3">Serine/threonine protein phosphatase</fullName>
    </recommendedName>
</protein>
<dbReference type="PROSITE" id="PS51257">
    <property type="entry name" value="PROKAR_LIPOPROTEIN"/>
    <property type="match status" value="1"/>
</dbReference>